<feature type="domain" description="Enoyl reductase (ER)" evidence="1">
    <location>
        <begin position="15"/>
        <end position="326"/>
    </location>
</feature>
<dbReference type="SUPFAM" id="SSF50129">
    <property type="entry name" value="GroES-like"/>
    <property type="match status" value="1"/>
</dbReference>
<dbReference type="NCBIfam" id="TIGR02823">
    <property type="entry name" value="oxido_YhdH"/>
    <property type="match status" value="1"/>
</dbReference>
<dbReference type="PANTHER" id="PTHR43677:SF1">
    <property type="entry name" value="ACRYLYL-COA REDUCTASE ACUI-RELATED"/>
    <property type="match status" value="1"/>
</dbReference>
<comment type="caution">
    <text evidence="2">The sequence shown here is derived from an EMBL/GenBank/DDBJ whole genome shotgun (WGS) entry which is preliminary data.</text>
</comment>
<proteinExistence type="predicted"/>
<dbReference type="InterPro" id="IPR011032">
    <property type="entry name" value="GroES-like_sf"/>
</dbReference>
<dbReference type="Pfam" id="PF08240">
    <property type="entry name" value="ADH_N"/>
    <property type="match status" value="1"/>
</dbReference>
<accession>A0A973A9H3</accession>
<dbReference type="AlphaFoldDB" id="A0A973A9H3"/>
<dbReference type="EMBL" id="JABMOJ010000481">
    <property type="protein sequence ID" value="NQV66225.1"/>
    <property type="molecule type" value="Genomic_DNA"/>
</dbReference>
<dbReference type="PANTHER" id="PTHR43677">
    <property type="entry name" value="SHORT-CHAIN DEHYDROGENASE/REDUCTASE"/>
    <property type="match status" value="1"/>
</dbReference>
<protein>
    <submittedName>
        <fullName evidence="2">YhdH/YhfP family quinone oxidoreductase</fullName>
    </submittedName>
</protein>
<dbReference type="SUPFAM" id="SSF51735">
    <property type="entry name" value="NAD(P)-binding Rossmann-fold domains"/>
    <property type="match status" value="1"/>
</dbReference>
<name>A0A973A9H3_9GAMM</name>
<dbReference type="Gene3D" id="3.90.180.10">
    <property type="entry name" value="Medium-chain alcohol dehydrogenases, catalytic domain"/>
    <property type="match status" value="1"/>
</dbReference>
<sequence>MTEFNAFWVEKTEAGMQQQVIQRNTADLPDGEVLIRVQYSSVNYKDALSSKGIPGVTKNYPHTPGIDAAGVVVESSIGDFTVNDEVIVIGYDLGMNTPGGYGQYIRVPAAWVVKLPAGLTARESMVIGTAGFTAALCVAKLEQMGAVPADGPVLVTGATGGVGSVAVALLKKLGFEVVASSGKADKADYLKSLGATQVISRDELSAENKRPMLAESWAHAVDTVGGEILSNVIKSLKYGGSVAICGLVASPAFTTTVLPFILRNVNVLGIDSVQLPLATKAAIWQRLATDWRLGSLDAMTTEIGLSDLPVVIDQIFAGQVTGRTLVNLDK</sequence>
<dbReference type="InterPro" id="IPR020843">
    <property type="entry name" value="ER"/>
</dbReference>
<gene>
    <name evidence="2" type="ORF">HQ497_12760</name>
</gene>
<evidence type="ECO:0000313" key="2">
    <source>
        <dbReference type="EMBL" id="NQV66225.1"/>
    </source>
</evidence>
<dbReference type="GO" id="GO:0043957">
    <property type="term" value="F:acryloyl-CoA reductase (NADPH) activity"/>
    <property type="evidence" value="ECO:0007669"/>
    <property type="project" value="TreeGrafter"/>
</dbReference>
<dbReference type="Gene3D" id="3.40.50.720">
    <property type="entry name" value="NAD(P)-binding Rossmann-like Domain"/>
    <property type="match status" value="1"/>
</dbReference>
<evidence type="ECO:0000313" key="3">
    <source>
        <dbReference type="Proteomes" id="UP000754644"/>
    </source>
</evidence>
<reference evidence="2" key="1">
    <citation type="submission" date="2020-05" db="EMBL/GenBank/DDBJ databases">
        <title>Sulfur intermediates as new biogeochemical hubs in an aquatic model microbial ecosystem.</title>
        <authorList>
            <person name="Vigneron A."/>
        </authorList>
    </citation>
    <scope>NUCLEOTIDE SEQUENCE</scope>
    <source>
        <strain evidence="2">Bin.250</strain>
    </source>
</reference>
<dbReference type="Pfam" id="PF00107">
    <property type="entry name" value="ADH_zinc_N"/>
    <property type="match status" value="1"/>
</dbReference>
<organism evidence="2 3">
    <name type="scientific">SAR86 cluster bacterium</name>
    <dbReference type="NCBI Taxonomy" id="2030880"/>
    <lineage>
        <taxon>Bacteria</taxon>
        <taxon>Pseudomonadati</taxon>
        <taxon>Pseudomonadota</taxon>
        <taxon>Gammaproteobacteria</taxon>
        <taxon>SAR86 cluster</taxon>
    </lineage>
</organism>
<dbReference type="CDD" id="cd05280">
    <property type="entry name" value="MDR_yhdh_yhfp"/>
    <property type="match status" value="1"/>
</dbReference>
<dbReference type="InterPro" id="IPR013154">
    <property type="entry name" value="ADH-like_N"/>
</dbReference>
<dbReference type="Proteomes" id="UP000754644">
    <property type="component" value="Unassembled WGS sequence"/>
</dbReference>
<dbReference type="InterPro" id="IPR051397">
    <property type="entry name" value="Zn-ADH-like_protein"/>
</dbReference>
<dbReference type="SMART" id="SM00829">
    <property type="entry name" value="PKS_ER"/>
    <property type="match status" value="1"/>
</dbReference>
<evidence type="ECO:0000259" key="1">
    <source>
        <dbReference type="SMART" id="SM00829"/>
    </source>
</evidence>
<dbReference type="InterPro" id="IPR036291">
    <property type="entry name" value="NAD(P)-bd_dom_sf"/>
</dbReference>
<dbReference type="InterPro" id="IPR014188">
    <property type="entry name" value="Acrylyl-CoA_reductase_AcuI"/>
</dbReference>
<dbReference type="InterPro" id="IPR013149">
    <property type="entry name" value="ADH-like_C"/>
</dbReference>